<dbReference type="PANTHER" id="PTHR31121">
    <property type="entry name" value="ALPHA-1,2 MANNOSYLTRANSFERASE KTR1"/>
    <property type="match status" value="1"/>
</dbReference>
<dbReference type="Pfam" id="PF01793">
    <property type="entry name" value="Glyco_transf_15"/>
    <property type="match status" value="1"/>
</dbReference>
<evidence type="ECO:0000313" key="3">
    <source>
        <dbReference type="EMBL" id="KZP21927.1"/>
    </source>
</evidence>
<name>A0A166KI09_9AGAM</name>
<dbReference type="GO" id="GO:0016020">
    <property type="term" value="C:membrane"/>
    <property type="evidence" value="ECO:0007669"/>
    <property type="project" value="InterPro"/>
</dbReference>
<dbReference type="GO" id="GO:0006487">
    <property type="term" value="P:protein N-linked glycosylation"/>
    <property type="evidence" value="ECO:0007669"/>
    <property type="project" value="TreeGrafter"/>
</dbReference>
<organism evidence="3 4">
    <name type="scientific">Athelia psychrophila</name>
    <dbReference type="NCBI Taxonomy" id="1759441"/>
    <lineage>
        <taxon>Eukaryota</taxon>
        <taxon>Fungi</taxon>
        <taxon>Dikarya</taxon>
        <taxon>Basidiomycota</taxon>
        <taxon>Agaricomycotina</taxon>
        <taxon>Agaricomycetes</taxon>
        <taxon>Agaricomycetidae</taxon>
        <taxon>Atheliales</taxon>
        <taxon>Atheliaceae</taxon>
        <taxon>Athelia</taxon>
    </lineage>
</organism>
<keyword evidence="2" id="KW-0808">Transferase</keyword>
<dbReference type="Proteomes" id="UP000076532">
    <property type="component" value="Unassembled WGS sequence"/>
</dbReference>
<dbReference type="GO" id="GO:0000026">
    <property type="term" value="F:alpha-1,2-mannosyltransferase activity"/>
    <property type="evidence" value="ECO:0007669"/>
    <property type="project" value="TreeGrafter"/>
</dbReference>
<evidence type="ECO:0000256" key="2">
    <source>
        <dbReference type="ARBA" id="ARBA00022679"/>
    </source>
</evidence>
<gene>
    <name evidence="3" type="ORF">FIBSPDRAFT_1018976</name>
</gene>
<dbReference type="AlphaFoldDB" id="A0A166KI09"/>
<dbReference type="PANTHER" id="PTHR31121:SF6">
    <property type="entry name" value="ALPHA-1,2 MANNOSYLTRANSFERASE KTR1"/>
    <property type="match status" value="1"/>
</dbReference>
<proteinExistence type="inferred from homology"/>
<dbReference type="EMBL" id="KV417543">
    <property type="protein sequence ID" value="KZP21927.1"/>
    <property type="molecule type" value="Genomic_DNA"/>
</dbReference>
<dbReference type="InterPro" id="IPR002685">
    <property type="entry name" value="Glyco_trans_15"/>
</dbReference>
<dbReference type="Gene3D" id="3.90.550.10">
    <property type="entry name" value="Spore Coat Polysaccharide Biosynthesis Protein SpsA, Chain A"/>
    <property type="match status" value="1"/>
</dbReference>
<protein>
    <submittedName>
        <fullName evidence="3">Glycosyltransferase family 15 protein</fullName>
    </submittedName>
</protein>
<dbReference type="FunFam" id="3.90.550.10:FF:000051">
    <property type="entry name" value="Alpha-1,2-mannosyltransferase (Ktr4)"/>
    <property type="match status" value="1"/>
</dbReference>
<dbReference type="STRING" id="436010.A0A166KI09"/>
<keyword evidence="4" id="KW-1185">Reference proteome</keyword>
<dbReference type="GO" id="GO:0005794">
    <property type="term" value="C:Golgi apparatus"/>
    <property type="evidence" value="ECO:0007669"/>
    <property type="project" value="TreeGrafter"/>
</dbReference>
<sequence length="409" mass="47126">MLAHVNIRRLAFAIVASCTLLSLCYFWTQNLAQTKLVDIHRVDAHRVGLAEVGLDNSTSLSGFSTTLATTTVVPEPTATPSNAATTNSLRRANATLVMLCRNEDLAGVISSIWQLETVFNRNHGYPWILLNDEPFTDHFKKQVREATDRTPVTFGMVPHEHWNQPSWIDEERAEINRVLMGADAGIPYGDSLSYRNMCRFNSGFFFKHELLQKYRYYWRVEPGVDFTCDVVVDPFTFMEDHDKLYGFTLSIFEIPTTIPTLWSAVKDFMAEYPEYISPDNALKFVSDDGGENYNMCHYWSNFEIADMDFFRSDAYTKFFEYLDSKGGFYYERWGDAPVHTIAISLLARKEQVHFFENIGYRHKPLEHCPIFTGSGCTCDQSDTIGEIMDVPSFLDERLNQMVDYFRLHF</sequence>
<evidence type="ECO:0000256" key="1">
    <source>
        <dbReference type="ARBA" id="ARBA00007677"/>
    </source>
</evidence>
<reference evidence="3 4" key="1">
    <citation type="journal article" date="2016" name="Mol. Biol. Evol.">
        <title>Comparative Genomics of Early-Diverging Mushroom-Forming Fungi Provides Insights into the Origins of Lignocellulose Decay Capabilities.</title>
        <authorList>
            <person name="Nagy L.G."/>
            <person name="Riley R."/>
            <person name="Tritt A."/>
            <person name="Adam C."/>
            <person name="Daum C."/>
            <person name="Floudas D."/>
            <person name="Sun H."/>
            <person name="Yadav J.S."/>
            <person name="Pangilinan J."/>
            <person name="Larsson K.H."/>
            <person name="Matsuura K."/>
            <person name="Barry K."/>
            <person name="Labutti K."/>
            <person name="Kuo R."/>
            <person name="Ohm R.A."/>
            <person name="Bhattacharya S.S."/>
            <person name="Shirouzu T."/>
            <person name="Yoshinaga Y."/>
            <person name="Martin F.M."/>
            <person name="Grigoriev I.V."/>
            <person name="Hibbett D.S."/>
        </authorList>
    </citation>
    <scope>NUCLEOTIDE SEQUENCE [LARGE SCALE GENOMIC DNA]</scope>
    <source>
        <strain evidence="3 4">CBS 109695</strain>
    </source>
</reference>
<comment type="similarity">
    <text evidence="1">Belongs to the glycosyltransferase 15 family.</text>
</comment>
<dbReference type="InterPro" id="IPR029044">
    <property type="entry name" value="Nucleotide-diphossugar_trans"/>
</dbReference>
<evidence type="ECO:0000313" key="4">
    <source>
        <dbReference type="Proteomes" id="UP000076532"/>
    </source>
</evidence>
<dbReference type="SUPFAM" id="SSF53448">
    <property type="entry name" value="Nucleotide-diphospho-sugar transferases"/>
    <property type="match status" value="1"/>
</dbReference>
<dbReference type="GO" id="GO:0000032">
    <property type="term" value="P:cell wall mannoprotein biosynthetic process"/>
    <property type="evidence" value="ECO:0007669"/>
    <property type="project" value="TreeGrafter"/>
</dbReference>
<accession>A0A166KI09</accession>
<dbReference type="OrthoDB" id="439943at2759"/>